<dbReference type="EMBL" id="KV454015">
    <property type="protein sequence ID" value="ODV94993.1"/>
    <property type="molecule type" value="Genomic_DNA"/>
</dbReference>
<comment type="catalytic activity">
    <reaction evidence="12">
        <text>2,5-diamino-6-(1-D-ribitylamino)pyrimidin-4(3H)-one 5'-phosphate + NADP(+) = 2,5-diamino-6-(1-D-ribosylamino)pyrimidin-4(3H)-one 5'-phosphate + NADPH + H(+)</text>
        <dbReference type="Rhea" id="RHEA:27278"/>
        <dbReference type="ChEBI" id="CHEBI:15378"/>
        <dbReference type="ChEBI" id="CHEBI:57783"/>
        <dbReference type="ChEBI" id="CHEBI:58349"/>
        <dbReference type="ChEBI" id="CHEBI:58890"/>
        <dbReference type="ChEBI" id="CHEBI:59545"/>
        <dbReference type="EC" id="1.1.1.302"/>
    </reaction>
</comment>
<evidence type="ECO:0000256" key="9">
    <source>
        <dbReference type="ARBA" id="ARBA00030073"/>
    </source>
</evidence>
<name>A0A1E4TT82_PACTA</name>
<keyword evidence="6" id="KW-0686">Riboflavin biosynthesis</keyword>
<proteinExistence type="inferred from homology"/>
<dbReference type="STRING" id="669874.A0A1E4TT82"/>
<evidence type="ECO:0000256" key="10">
    <source>
        <dbReference type="ARBA" id="ARBA00031630"/>
    </source>
</evidence>
<organism evidence="14 15">
    <name type="scientific">Pachysolen tannophilus NRRL Y-2460</name>
    <dbReference type="NCBI Taxonomy" id="669874"/>
    <lineage>
        <taxon>Eukaryota</taxon>
        <taxon>Fungi</taxon>
        <taxon>Dikarya</taxon>
        <taxon>Ascomycota</taxon>
        <taxon>Saccharomycotina</taxon>
        <taxon>Pichiomycetes</taxon>
        <taxon>Pachysolenaceae</taxon>
        <taxon>Pachysolen</taxon>
    </lineage>
</organism>
<dbReference type="GO" id="GO:0008703">
    <property type="term" value="F:5-amino-6-(5-phosphoribosylamino)uracil reductase activity"/>
    <property type="evidence" value="ECO:0007669"/>
    <property type="project" value="EnsemblFungi"/>
</dbReference>
<comment type="function">
    <text evidence="1">Catalyzes an early step in riboflavin biosynthesis, the NADPH-dependent reduction of the ribose side chain of 2,5-diamino-6-ribosylamino-4(3H)-pyrimidinone 5'-phosphate, yielding 2,5-diamino-6-ribitylamino-4(3H)-pyrimidinone 5'-phosphate.</text>
</comment>
<feature type="domain" description="Bacterial bifunctional deaminase-reductase C-terminal" evidence="13">
    <location>
        <begin position="34"/>
        <end position="250"/>
    </location>
</feature>
<dbReference type="OrthoDB" id="5432at2759"/>
<dbReference type="GO" id="GO:0009231">
    <property type="term" value="P:riboflavin biosynthetic process"/>
    <property type="evidence" value="ECO:0007669"/>
    <property type="project" value="UniProtKB-KW"/>
</dbReference>
<dbReference type="AlphaFoldDB" id="A0A1E4TT82"/>
<dbReference type="Pfam" id="PF01872">
    <property type="entry name" value="RibD_C"/>
    <property type="match status" value="1"/>
</dbReference>
<comment type="catalytic activity">
    <reaction evidence="11">
        <text>2,5-diamino-6-(1-D-ribitylamino)pyrimidin-4(3H)-one 5'-phosphate + NAD(+) = 2,5-diamino-6-(1-D-ribosylamino)pyrimidin-4(3H)-one 5'-phosphate + NADH + H(+)</text>
        <dbReference type="Rhea" id="RHEA:27274"/>
        <dbReference type="ChEBI" id="CHEBI:15378"/>
        <dbReference type="ChEBI" id="CHEBI:57540"/>
        <dbReference type="ChEBI" id="CHEBI:57945"/>
        <dbReference type="ChEBI" id="CHEBI:58890"/>
        <dbReference type="ChEBI" id="CHEBI:59545"/>
        <dbReference type="EC" id="1.1.1.302"/>
    </reaction>
</comment>
<evidence type="ECO:0000256" key="8">
    <source>
        <dbReference type="ARBA" id="ARBA00023002"/>
    </source>
</evidence>
<dbReference type="Gene3D" id="3.40.430.10">
    <property type="entry name" value="Dihydrofolate Reductase, subunit A"/>
    <property type="match status" value="1"/>
</dbReference>
<dbReference type="Proteomes" id="UP000094236">
    <property type="component" value="Unassembled WGS sequence"/>
</dbReference>
<dbReference type="EC" id="1.1.1.302" evidence="4"/>
<reference evidence="15" key="1">
    <citation type="submission" date="2016-05" db="EMBL/GenBank/DDBJ databases">
        <title>Comparative genomics of biotechnologically important yeasts.</title>
        <authorList>
            <consortium name="DOE Joint Genome Institute"/>
            <person name="Riley R."/>
            <person name="Haridas S."/>
            <person name="Wolfe K.H."/>
            <person name="Lopes M.R."/>
            <person name="Hittinger C.T."/>
            <person name="Goker M."/>
            <person name="Salamov A."/>
            <person name="Wisecaver J."/>
            <person name="Long T.M."/>
            <person name="Aerts A.L."/>
            <person name="Barry K."/>
            <person name="Choi C."/>
            <person name="Clum A."/>
            <person name="Coughlan A.Y."/>
            <person name="Deshpande S."/>
            <person name="Douglass A.P."/>
            <person name="Hanson S.J."/>
            <person name="Klenk H.-P."/>
            <person name="Labutti K."/>
            <person name="Lapidus A."/>
            <person name="Lindquist E."/>
            <person name="Lipzen A."/>
            <person name="Meier-Kolthoff J.P."/>
            <person name="Ohm R.A."/>
            <person name="Otillar R.P."/>
            <person name="Pangilinan J."/>
            <person name="Peng Y."/>
            <person name="Rokas A."/>
            <person name="Rosa C.A."/>
            <person name="Scheuner C."/>
            <person name="Sibirny A.A."/>
            <person name="Slot J.C."/>
            <person name="Stielow J.B."/>
            <person name="Sun H."/>
            <person name="Kurtzman C.P."/>
            <person name="Blackwell M."/>
            <person name="Grigoriev I.V."/>
            <person name="Jeffries T.W."/>
        </authorList>
    </citation>
    <scope>NUCLEOTIDE SEQUENCE [LARGE SCALE GENOMIC DNA]</scope>
    <source>
        <strain evidence="15">NRRL Y-2460</strain>
    </source>
</reference>
<evidence type="ECO:0000256" key="11">
    <source>
        <dbReference type="ARBA" id="ARBA00047550"/>
    </source>
</evidence>
<evidence type="ECO:0000313" key="15">
    <source>
        <dbReference type="Proteomes" id="UP000094236"/>
    </source>
</evidence>
<keyword evidence="7" id="KW-0521">NADP</keyword>
<comment type="similarity">
    <text evidence="3">Belongs to the HTP reductase family.</text>
</comment>
<dbReference type="SUPFAM" id="SSF53597">
    <property type="entry name" value="Dihydrofolate reductase-like"/>
    <property type="match status" value="1"/>
</dbReference>
<evidence type="ECO:0000256" key="5">
    <source>
        <dbReference type="ARBA" id="ARBA00015035"/>
    </source>
</evidence>
<evidence type="ECO:0000256" key="4">
    <source>
        <dbReference type="ARBA" id="ARBA00012851"/>
    </source>
</evidence>
<dbReference type="PANTHER" id="PTHR38011">
    <property type="entry name" value="DIHYDROFOLATE REDUCTASE FAMILY PROTEIN (AFU_ORTHOLOGUE AFUA_8G06820)"/>
    <property type="match status" value="1"/>
</dbReference>
<evidence type="ECO:0000256" key="12">
    <source>
        <dbReference type="ARBA" id="ARBA00049020"/>
    </source>
</evidence>
<gene>
    <name evidence="14" type="ORF">PACTADRAFT_50830</name>
</gene>
<dbReference type="InterPro" id="IPR050765">
    <property type="entry name" value="Riboflavin_Biosynth_HTPR"/>
</dbReference>
<evidence type="ECO:0000313" key="14">
    <source>
        <dbReference type="EMBL" id="ODV94993.1"/>
    </source>
</evidence>
<protein>
    <recommendedName>
        <fullName evidence="5">2,5-diamino-6-ribosylamino-4(3H)-pyrimidinone 5'-phosphate reductase</fullName>
        <ecNumber evidence="4">1.1.1.302</ecNumber>
    </recommendedName>
    <alternativeName>
        <fullName evidence="10">2,5-diamino-6-(5-phospho-D-ribosylamino)pyrimidin-4(3H)-one reductase</fullName>
    </alternativeName>
    <alternativeName>
        <fullName evidence="9">2,5-diamino-6-ribitylamino-4(3H)-pyrimidinone 5'-phosphate synthase</fullName>
    </alternativeName>
</protein>
<evidence type="ECO:0000256" key="3">
    <source>
        <dbReference type="ARBA" id="ARBA00009723"/>
    </source>
</evidence>
<dbReference type="PANTHER" id="PTHR38011:SF7">
    <property type="entry name" value="2,5-DIAMINO-6-RIBOSYLAMINO-4(3H)-PYRIMIDINONE 5'-PHOSPHATE REDUCTASE"/>
    <property type="match status" value="1"/>
</dbReference>
<evidence type="ECO:0000256" key="2">
    <source>
        <dbReference type="ARBA" id="ARBA00005104"/>
    </source>
</evidence>
<evidence type="ECO:0000256" key="6">
    <source>
        <dbReference type="ARBA" id="ARBA00022619"/>
    </source>
</evidence>
<sequence>MSELIPLPETLVPFLCSYLPHETQWKKDGDFSRPFVTLTYAQSLDSRISLSSGVQTVISHAETKTMTHYIRSKHDAILVGVKTVVADDPGLNCRYVSQVGDDVHSIRPVVVDPNFKWFNDYQNSKLHKLYLENKGLPAWIIIGDHVKLGSEHEKFVQQTQVKIIQLPISLDDGKISWLDILHFLRSEKINSVMVEGGATVINKLLTFKPVIVDSLIITVGPVFLGSQGVEVSPNGKVNLKNVKWWNGIQDSVIAATIDN</sequence>
<evidence type="ECO:0000259" key="13">
    <source>
        <dbReference type="Pfam" id="PF01872"/>
    </source>
</evidence>
<dbReference type="InterPro" id="IPR024072">
    <property type="entry name" value="DHFR-like_dom_sf"/>
</dbReference>
<accession>A0A1E4TT82</accession>
<comment type="pathway">
    <text evidence="2">Cofactor biosynthesis; riboflavin biosynthesis.</text>
</comment>
<keyword evidence="15" id="KW-1185">Reference proteome</keyword>
<keyword evidence="8" id="KW-0560">Oxidoreductase</keyword>
<dbReference type="InterPro" id="IPR002734">
    <property type="entry name" value="RibDG_C"/>
</dbReference>
<evidence type="ECO:0000256" key="7">
    <source>
        <dbReference type="ARBA" id="ARBA00022857"/>
    </source>
</evidence>
<evidence type="ECO:0000256" key="1">
    <source>
        <dbReference type="ARBA" id="ARBA00003555"/>
    </source>
</evidence>